<evidence type="ECO:0000313" key="2">
    <source>
        <dbReference type="EMBL" id="OPC79784.1"/>
    </source>
</evidence>
<dbReference type="AlphaFoldDB" id="A0A1T3NSP5"/>
<proteinExistence type="predicted"/>
<accession>A0A1T3NSP5</accession>
<reference evidence="2 3" key="1">
    <citation type="submission" date="2017-03" db="EMBL/GenBank/DDBJ databases">
        <title>Draft genome sequence of Streptomyces scabrisporus NF3, endophyte isolated from Amphipterygium adstringens.</title>
        <authorList>
            <person name="Vazquez M."/>
            <person name="Ceapa C.D."/>
            <person name="Rodriguez Luna D."/>
            <person name="Sanchez Esquivel S."/>
        </authorList>
    </citation>
    <scope>NUCLEOTIDE SEQUENCE [LARGE SCALE GENOMIC DNA]</scope>
    <source>
        <strain evidence="2 3">NF3</strain>
    </source>
</reference>
<evidence type="ECO:0000256" key="1">
    <source>
        <dbReference type="SAM" id="MobiDB-lite"/>
    </source>
</evidence>
<feature type="compositionally biased region" description="Basic and acidic residues" evidence="1">
    <location>
        <begin position="1"/>
        <end position="14"/>
    </location>
</feature>
<organism evidence="2 3">
    <name type="scientific">Embleya scabrispora</name>
    <dbReference type="NCBI Taxonomy" id="159449"/>
    <lineage>
        <taxon>Bacteria</taxon>
        <taxon>Bacillati</taxon>
        <taxon>Actinomycetota</taxon>
        <taxon>Actinomycetes</taxon>
        <taxon>Kitasatosporales</taxon>
        <taxon>Streptomycetaceae</taxon>
        <taxon>Embleya</taxon>
    </lineage>
</organism>
<dbReference type="EMBL" id="MWQN01000001">
    <property type="protein sequence ID" value="OPC79784.1"/>
    <property type="molecule type" value="Genomic_DNA"/>
</dbReference>
<dbReference type="RefSeq" id="WP_078974053.1">
    <property type="nucleotide sequence ID" value="NZ_MWQN01000001.1"/>
</dbReference>
<evidence type="ECO:0000313" key="3">
    <source>
        <dbReference type="Proteomes" id="UP000190037"/>
    </source>
</evidence>
<gene>
    <name evidence="2" type="ORF">B4N89_01435</name>
</gene>
<protein>
    <submittedName>
        <fullName evidence="2">Uncharacterized protein</fullName>
    </submittedName>
</protein>
<comment type="caution">
    <text evidence="2">The sequence shown here is derived from an EMBL/GenBank/DDBJ whole genome shotgun (WGS) entry which is preliminary data.</text>
</comment>
<name>A0A1T3NSP5_9ACTN</name>
<dbReference type="Proteomes" id="UP000190037">
    <property type="component" value="Unassembled WGS sequence"/>
</dbReference>
<keyword evidence="3" id="KW-1185">Reference proteome</keyword>
<dbReference type="OrthoDB" id="9826883at2"/>
<feature type="region of interest" description="Disordered" evidence="1">
    <location>
        <begin position="1"/>
        <end position="25"/>
    </location>
</feature>
<sequence>MSDFEARIEAERRRSAGSTPAARRPADWAAIAERVEALLTATAAEFDRRGIAALPVLGYPPPGVRSRLTGRRPTVVAHRRPVPGLFSLDHAGRPFLERDPFPARQIWLRTSHPGRARTLEAAVLRAGLTPDTLILDEGPPIPLDPDEAARNGRLGGRFDITADGTLLVYPAADAPPIPLVEALTAAVTGGGGTHP</sequence>